<evidence type="ECO:0000313" key="3">
    <source>
        <dbReference type="EMBL" id="BAO82820.1"/>
    </source>
</evidence>
<keyword evidence="4" id="KW-1185">Reference proteome</keyword>
<comment type="similarity">
    <text evidence="1">Belongs to the RelE toxin family.</text>
</comment>
<dbReference type="OrthoDB" id="9798046at2"/>
<reference evidence="3 4" key="1">
    <citation type="journal article" date="2014" name="Nat. Commun.">
        <title>Physiological and genomic features of highly alkaliphilic hydrogen-utilizing Betaproteobacteria from a continental serpentinizing site.</title>
        <authorList>
            <person name="Suzuki S."/>
            <person name="Kuenen J.G."/>
            <person name="Schipper K."/>
            <person name="van der Velde S."/>
            <person name="Ishii S."/>
            <person name="Wu A."/>
            <person name="Sorokin D.Y."/>
            <person name="Tenney A."/>
            <person name="Meng X.Y."/>
            <person name="Morrill P.L."/>
            <person name="Kamagata Y."/>
            <person name="Muyzer G."/>
            <person name="Nealson K.H."/>
        </authorList>
    </citation>
    <scope>NUCLEOTIDE SEQUENCE [LARGE SCALE GENOMIC DNA]</scope>
    <source>
        <strain evidence="3 4">B1</strain>
    </source>
</reference>
<protein>
    <submittedName>
        <fullName evidence="3">Plasmid stabilization system protein</fullName>
    </submittedName>
</protein>
<dbReference type="Pfam" id="PF05016">
    <property type="entry name" value="ParE_toxin"/>
    <property type="match status" value="1"/>
</dbReference>
<dbReference type="KEGG" id="cbab:SMCB_0592"/>
<dbReference type="HOGENOM" id="CLU_147162_11_1_4"/>
<dbReference type="AlphaFoldDB" id="A0A060NN77"/>
<dbReference type="Gene3D" id="3.30.2310.20">
    <property type="entry name" value="RelE-like"/>
    <property type="match status" value="1"/>
</dbReference>
<keyword evidence="2" id="KW-1277">Toxin-antitoxin system</keyword>
<evidence type="ECO:0000256" key="2">
    <source>
        <dbReference type="ARBA" id="ARBA00022649"/>
    </source>
</evidence>
<dbReference type="InterPro" id="IPR051803">
    <property type="entry name" value="TA_system_RelE-like_toxin"/>
</dbReference>
<evidence type="ECO:0000256" key="1">
    <source>
        <dbReference type="ARBA" id="ARBA00006226"/>
    </source>
</evidence>
<evidence type="ECO:0000313" key="4">
    <source>
        <dbReference type="Proteomes" id="UP000066014"/>
    </source>
</evidence>
<sequence>MIVVWTPEAEQDRADIWDCIADDHPSAAVRMDALFSAAAARLAAHPKLGKAGKVAGTRELVAHESYRLVYEIDGSTVWVLALVHTARQWPPVTE</sequence>
<dbReference type="STRING" id="1458426.SMCB_0592"/>
<organism evidence="3 4">
    <name type="scientific">Serpentinimonas maccroryi</name>
    <dbReference type="NCBI Taxonomy" id="1458426"/>
    <lineage>
        <taxon>Bacteria</taxon>
        <taxon>Pseudomonadati</taxon>
        <taxon>Pseudomonadota</taxon>
        <taxon>Betaproteobacteria</taxon>
        <taxon>Burkholderiales</taxon>
        <taxon>Comamonadaceae</taxon>
        <taxon>Serpentinimonas</taxon>
    </lineage>
</organism>
<dbReference type="Proteomes" id="UP000066014">
    <property type="component" value="Chromosome"/>
</dbReference>
<dbReference type="PANTHER" id="PTHR33755">
    <property type="entry name" value="TOXIN PARE1-RELATED"/>
    <property type="match status" value="1"/>
</dbReference>
<proteinExistence type="inferred from homology"/>
<dbReference type="NCBIfam" id="TIGR02385">
    <property type="entry name" value="RelE_StbE"/>
    <property type="match status" value="1"/>
</dbReference>
<gene>
    <name evidence="3" type="ORF">SMCB_0592</name>
</gene>
<dbReference type="InterPro" id="IPR035093">
    <property type="entry name" value="RelE/ParE_toxin_dom_sf"/>
</dbReference>
<dbReference type="RefSeq" id="WP_045534950.1">
    <property type="nucleotide sequence ID" value="NZ_AP014569.1"/>
</dbReference>
<dbReference type="PANTHER" id="PTHR33755:SF6">
    <property type="entry name" value="PLASMID STABILIZATION SYSTEM PROTEIN"/>
    <property type="match status" value="1"/>
</dbReference>
<dbReference type="EMBL" id="AP014569">
    <property type="protein sequence ID" value="BAO82820.1"/>
    <property type="molecule type" value="Genomic_DNA"/>
</dbReference>
<accession>A0A060NN77</accession>
<name>A0A060NN77_9BURK</name>
<dbReference type="InterPro" id="IPR007712">
    <property type="entry name" value="RelE/ParE_toxin"/>
</dbReference>